<dbReference type="SUPFAM" id="SSF50978">
    <property type="entry name" value="WD40 repeat-like"/>
    <property type="match status" value="1"/>
</dbReference>
<dbReference type="PRINTS" id="PR00320">
    <property type="entry name" value="GPROTEINBRPT"/>
</dbReference>
<dbReference type="InterPro" id="IPR002048">
    <property type="entry name" value="EF_hand_dom"/>
</dbReference>
<dbReference type="Pfam" id="PF13499">
    <property type="entry name" value="EF-hand_7"/>
    <property type="match status" value="1"/>
</dbReference>
<dbReference type="SMART" id="SM00320">
    <property type="entry name" value="WD40"/>
    <property type="match status" value="6"/>
</dbReference>
<reference evidence="6" key="1">
    <citation type="submission" date="2022-10" db="EMBL/GenBank/DDBJ databases">
        <authorList>
            <person name="Chen Y."/>
            <person name="Dougan E. K."/>
            <person name="Chan C."/>
            <person name="Rhodes N."/>
            <person name="Thang M."/>
        </authorList>
    </citation>
    <scope>NUCLEOTIDE SEQUENCE</scope>
</reference>
<dbReference type="EMBL" id="CAMXCT030000199">
    <property type="protein sequence ID" value="CAL4762665.1"/>
    <property type="molecule type" value="Genomic_DNA"/>
</dbReference>
<evidence type="ECO:0000256" key="3">
    <source>
        <dbReference type="ARBA" id="ARBA00022837"/>
    </source>
</evidence>
<organism evidence="6">
    <name type="scientific">Cladocopium goreaui</name>
    <dbReference type="NCBI Taxonomy" id="2562237"/>
    <lineage>
        <taxon>Eukaryota</taxon>
        <taxon>Sar</taxon>
        <taxon>Alveolata</taxon>
        <taxon>Dinophyceae</taxon>
        <taxon>Suessiales</taxon>
        <taxon>Symbiodiniaceae</taxon>
        <taxon>Cladocopium</taxon>
    </lineage>
</organism>
<dbReference type="Gene3D" id="1.10.238.10">
    <property type="entry name" value="EF-hand"/>
    <property type="match status" value="1"/>
</dbReference>
<proteinExistence type="predicted"/>
<dbReference type="SUPFAM" id="SSF47473">
    <property type="entry name" value="EF-hand"/>
    <property type="match status" value="1"/>
</dbReference>
<dbReference type="InterPro" id="IPR018247">
    <property type="entry name" value="EF_Hand_1_Ca_BS"/>
</dbReference>
<dbReference type="PROSITE" id="PS50222">
    <property type="entry name" value="EF_HAND_2"/>
    <property type="match status" value="2"/>
</dbReference>
<dbReference type="OrthoDB" id="418109at2759"/>
<feature type="repeat" description="WD" evidence="4">
    <location>
        <begin position="196"/>
        <end position="237"/>
    </location>
</feature>
<evidence type="ECO:0000256" key="4">
    <source>
        <dbReference type="PROSITE-ProRule" id="PRU00221"/>
    </source>
</evidence>
<evidence type="ECO:0000256" key="2">
    <source>
        <dbReference type="ARBA" id="ARBA00022737"/>
    </source>
</evidence>
<evidence type="ECO:0000256" key="1">
    <source>
        <dbReference type="ARBA" id="ARBA00022574"/>
    </source>
</evidence>
<dbReference type="InterPro" id="IPR015943">
    <property type="entry name" value="WD40/YVTN_repeat-like_dom_sf"/>
</dbReference>
<dbReference type="GO" id="GO:0005509">
    <property type="term" value="F:calcium ion binding"/>
    <property type="evidence" value="ECO:0007669"/>
    <property type="project" value="InterPro"/>
</dbReference>
<feature type="domain" description="EF-hand" evidence="5">
    <location>
        <begin position="1"/>
        <end position="36"/>
    </location>
</feature>
<sequence>MSAQQIQELFKKFDKDGNGRISVSELQSVLQWINKDITIAEIGKILREVDTNNDGAIDYNEFVAWTQGGKKTLAGKNKKANALVPDLQAALQRSEEEAAALASMPLEAVMSVSYMGEIKQFDKSGKVLEAIGVRTPNNQRFTSVEDDIKLLEKIKDPHQLNLNCFSVDWGSRNVVTGSADHTLKLWNFYGNVLRTYTGHSSEVLCVAVDWRSHRMLSGSLGSDLKLWRLDSSSAVRTVTGSCTGGISCVSVNWKMHSAICGCGNLLEVWDMSSMSEEADTPERLHILRGHTGQVTAVHTEWSESMLLSASMDSTLRRWDFKEGTLLQTFPVLSAEIRCMAYISETSVCTGDDRGNIQVWDTTAGTVQRVLTAHKDGVSCFSQVHGGHVVSGGRDGKLMYWRLSDGLCLQTVEVAEITAGVWVVGIAALPERNADDRRKVMAMSHHRTSLGER</sequence>
<dbReference type="PANTHER" id="PTHR19848:SF8">
    <property type="entry name" value="F-BOX AND WD REPEAT DOMAIN CONTAINING 7"/>
    <property type="match status" value="1"/>
</dbReference>
<dbReference type="Proteomes" id="UP001152797">
    <property type="component" value="Unassembled WGS sequence"/>
</dbReference>
<evidence type="ECO:0000313" key="7">
    <source>
        <dbReference type="EMBL" id="CAL4762665.1"/>
    </source>
</evidence>
<dbReference type="EMBL" id="CAMXCT020000199">
    <property type="protein sequence ID" value="CAL1128728.1"/>
    <property type="molecule type" value="Genomic_DNA"/>
</dbReference>
<evidence type="ECO:0000259" key="5">
    <source>
        <dbReference type="PROSITE" id="PS50222"/>
    </source>
</evidence>
<dbReference type="InterPro" id="IPR011992">
    <property type="entry name" value="EF-hand-dom_pair"/>
</dbReference>
<feature type="repeat" description="WD" evidence="4">
    <location>
        <begin position="287"/>
        <end position="328"/>
    </location>
</feature>
<dbReference type="InterPro" id="IPR001680">
    <property type="entry name" value="WD40_rpt"/>
</dbReference>
<gene>
    <name evidence="6" type="ORF">C1SCF055_LOCUS3685</name>
</gene>
<evidence type="ECO:0000313" key="6">
    <source>
        <dbReference type="EMBL" id="CAI3975353.1"/>
    </source>
</evidence>
<accession>A0A9P1BN07</accession>
<evidence type="ECO:0000313" key="8">
    <source>
        <dbReference type="Proteomes" id="UP001152797"/>
    </source>
</evidence>
<dbReference type="EMBL" id="CAMXCT010000199">
    <property type="protein sequence ID" value="CAI3975353.1"/>
    <property type="molecule type" value="Genomic_DNA"/>
</dbReference>
<dbReference type="CDD" id="cd00051">
    <property type="entry name" value="EFh"/>
    <property type="match status" value="1"/>
</dbReference>
<dbReference type="InterPro" id="IPR036322">
    <property type="entry name" value="WD40_repeat_dom_sf"/>
</dbReference>
<protein>
    <submittedName>
        <fullName evidence="7">Guanine nucleotide-binding protein subunit beta-like protein</fullName>
    </submittedName>
</protein>
<dbReference type="PANTHER" id="PTHR19848">
    <property type="entry name" value="WD40 REPEAT PROTEIN"/>
    <property type="match status" value="1"/>
</dbReference>
<dbReference type="PROSITE" id="PS50294">
    <property type="entry name" value="WD_REPEATS_REGION"/>
    <property type="match status" value="1"/>
</dbReference>
<name>A0A9P1BN07_9DINO</name>
<feature type="domain" description="EF-hand" evidence="5">
    <location>
        <begin position="37"/>
        <end position="72"/>
    </location>
</feature>
<keyword evidence="1 4" id="KW-0853">WD repeat</keyword>
<feature type="repeat" description="WD" evidence="4">
    <location>
        <begin position="155"/>
        <end position="187"/>
    </location>
</feature>
<dbReference type="Pfam" id="PF00400">
    <property type="entry name" value="WD40"/>
    <property type="match status" value="4"/>
</dbReference>
<keyword evidence="8" id="KW-1185">Reference proteome</keyword>
<dbReference type="FunFam" id="1.10.238.10:FF:000003">
    <property type="entry name" value="Calmodulin A"/>
    <property type="match status" value="1"/>
</dbReference>
<comment type="caution">
    <text evidence="6">The sequence shown here is derived from an EMBL/GenBank/DDBJ whole genome shotgun (WGS) entry which is preliminary data.</text>
</comment>
<dbReference type="PROSITE" id="PS00018">
    <property type="entry name" value="EF_HAND_1"/>
    <property type="match status" value="2"/>
</dbReference>
<reference evidence="7 8" key="2">
    <citation type="submission" date="2024-05" db="EMBL/GenBank/DDBJ databases">
        <authorList>
            <person name="Chen Y."/>
            <person name="Shah S."/>
            <person name="Dougan E. K."/>
            <person name="Thang M."/>
            <person name="Chan C."/>
        </authorList>
    </citation>
    <scope>NUCLEOTIDE SEQUENCE [LARGE SCALE GENOMIC DNA]</scope>
</reference>
<dbReference type="SMART" id="SM00054">
    <property type="entry name" value="EFh"/>
    <property type="match status" value="2"/>
</dbReference>
<dbReference type="AlphaFoldDB" id="A0A9P1BN07"/>
<keyword evidence="2" id="KW-0677">Repeat</keyword>
<dbReference type="PROSITE" id="PS50082">
    <property type="entry name" value="WD_REPEATS_2"/>
    <property type="match status" value="3"/>
</dbReference>
<dbReference type="CDD" id="cd00200">
    <property type="entry name" value="WD40"/>
    <property type="match status" value="1"/>
</dbReference>
<keyword evidence="3" id="KW-0106">Calcium</keyword>
<dbReference type="Gene3D" id="2.130.10.10">
    <property type="entry name" value="YVTN repeat-like/Quinoprotein amine dehydrogenase"/>
    <property type="match status" value="2"/>
</dbReference>
<dbReference type="InterPro" id="IPR020472">
    <property type="entry name" value="WD40_PAC1"/>
</dbReference>